<dbReference type="EMBL" id="JAYMYQ010000006">
    <property type="protein sequence ID" value="KAK7323603.1"/>
    <property type="molecule type" value="Genomic_DNA"/>
</dbReference>
<dbReference type="AlphaFoldDB" id="A0AAN9KY76"/>
<reference evidence="1 2" key="1">
    <citation type="submission" date="2024-01" db="EMBL/GenBank/DDBJ databases">
        <title>The genomes of 5 underutilized Papilionoideae crops provide insights into root nodulation and disease resistanc.</title>
        <authorList>
            <person name="Jiang F."/>
        </authorList>
    </citation>
    <scope>NUCLEOTIDE SEQUENCE [LARGE SCALE GENOMIC DNA]</scope>
    <source>
        <strain evidence="1">LVBAO_FW01</strain>
        <tissue evidence="1">Leaves</tissue>
    </source>
</reference>
<evidence type="ECO:0000313" key="1">
    <source>
        <dbReference type="EMBL" id="KAK7323603.1"/>
    </source>
</evidence>
<protein>
    <submittedName>
        <fullName evidence="1">Uncharacterized protein</fullName>
    </submittedName>
</protein>
<evidence type="ECO:0000313" key="2">
    <source>
        <dbReference type="Proteomes" id="UP001367508"/>
    </source>
</evidence>
<gene>
    <name evidence="1" type="ORF">VNO77_27082</name>
</gene>
<comment type="caution">
    <text evidence="1">The sequence shown here is derived from an EMBL/GenBank/DDBJ whole genome shotgun (WGS) entry which is preliminary data.</text>
</comment>
<keyword evidence="2" id="KW-1185">Reference proteome</keyword>
<accession>A0AAN9KY76</accession>
<sequence length="261" mass="29753">MHCLKLAIRSLTGAGVDHSHTITRDSEGATRLLVSSPTIEALHGLQTEKLLNDTKEQQSHHPLIHKQLNLLICGERINQSITKHFYGCVRPLWHIEDVLTGIKISPVIDEWTYDAMVNYLHDLCKNFRCSLATAMDDHAKPFPLTTTVKLEILQLDAMFHELLWCVPCFAKMREDERSRLHACISVVLNVVKKKCNQVKLVLDQAIETDEGKNLCRERISLRGSASSSSSQLFRRLFGWLKMETPRENSNRTSTPQELLET</sequence>
<proteinExistence type="predicted"/>
<dbReference type="Proteomes" id="UP001367508">
    <property type="component" value="Unassembled WGS sequence"/>
</dbReference>
<name>A0AAN9KY76_CANGL</name>
<organism evidence="1 2">
    <name type="scientific">Canavalia gladiata</name>
    <name type="common">Sword bean</name>
    <name type="synonym">Dolichos gladiatus</name>
    <dbReference type="NCBI Taxonomy" id="3824"/>
    <lineage>
        <taxon>Eukaryota</taxon>
        <taxon>Viridiplantae</taxon>
        <taxon>Streptophyta</taxon>
        <taxon>Embryophyta</taxon>
        <taxon>Tracheophyta</taxon>
        <taxon>Spermatophyta</taxon>
        <taxon>Magnoliopsida</taxon>
        <taxon>eudicotyledons</taxon>
        <taxon>Gunneridae</taxon>
        <taxon>Pentapetalae</taxon>
        <taxon>rosids</taxon>
        <taxon>fabids</taxon>
        <taxon>Fabales</taxon>
        <taxon>Fabaceae</taxon>
        <taxon>Papilionoideae</taxon>
        <taxon>50 kb inversion clade</taxon>
        <taxon>NPAAA clade</taxon>
        <taxon>indigoferoid/millettioid clade</taxon>
        <taxon>Phaseoleae</taxon>
        <taxon>Canavalia</taxon>
    </lineage>
</organism>